<name>A0A4W6E0R0_LATCA</name>
<dbReference type="GO" id="GO:0005635">
    <property type="term" value="C:nuclear envelope"/>
    <property type="evidence" value="ECO:0007669"/>
    <property type="project" value="TreeGrafter"/>
</dbReference>
<dbReference type="GO" id="GO:0046475">
    <property type="term" value="P:glycerophospholipid catabolic process"/>
    <property type="evidence" value="ECO:0007669"/>
    <property type="project" value="TreeGrafter"/>
</dbReference>
<organism evidence="5 6">
    <name type="scientific">Lates calcarifer</name>
    <name type="common">Barramundi</name>
    <name type="synonym">Holocentrus calcarifer</name>
    <dbReference type="NCBI Taxonomy" id="8187"/>
    <lineage>
        <taxon>Eukaryota</taxon>
        <taxon>Metazoa</taxon>
        <taxon>Chordata</taxon>
        <taxon>Craniata</taxon>
        <taxon>Vertebrata</taxon>
        <taxon>Euteleostomi</taxon>
        <taxon>Actinopterygii</taxon>
        <taxon>Neopterygii</taxon>
        <taxon>Teleostei</taxon>
        <taxon>Neoteleostei</taxon>
        <taxon>Acanthomorphata</taxon>
        <taxon>Carangaria</taxon>
        <taxon>Carangaria incertae sedis</taxon>
        <taxon>Centropomidae</taxon>
        <taxon>Lates</taxon>
    </lineage>
</organism>
<protein>
    <recommendedName>
        <fullName evidence="4">PLA2c domain-containing protein</fullName>
    </recommendedName>
</protein>
<reference evidence="5" key="3">
    <citation type="submission" date="2025-09" db="UniProtKB">
        <authorList>
            <consortium name="Ensembl"/>
        </authorList>
    </citation>
    <scope>IDENTIFICATION</scope>
</reference>
<sequence>CFQMPVALLSSTFLSNLPSLHHFSNQDSIPHIALLASGGGQRAAVGLVGFLYQMEKEGLLDTLLYLGGVSGSTWSMSSLYSDPQWSTNMDRAVSRLSGPGVELEQVLAWLGDRAKEEHFSLADIWAVLTSAVIMKQMDLRHLSDEASRNATNPYPIYSAIEKKCFSDGPIEGKWFEVSPHEAGFTEMGVFVETSLLGSKFQSGELLEVTPEMDMVRLQGVCLQVEQSALLESKSLEERKSIFQQWSLELLAAVETWSQSLEDGAFKTHGQCKHPNWSILLTTDAFHLRDLNEMEMPLFNVFPPVSLLTKQVLPLILKWEWGTTKNFLYQYQGLTIPPCLQSKEKLHLVDAGLLINVAYPPFLGDKRDIDLMIAPEFSAGNMFEVLLPLTTTTKGKRTPQM</sequence>
<evidence type="ECO:0000313" key="5">
    <source>
        <dbReference type="Ensembl" id="ENSLCAP00010032048.1"/>
    </source>
</evidence>
<evidence type="ECO:0000259" key="4">
    <source>
        <dbReference type="PROSITE" id="PS51210"/>
    </source>
</evidence>
<accession>A0A4W6E0R0</accession>
<dbReference type="Gene3D" id="3.40.1090.10">
    <property type="entry name" value="Cytosolic phospholipase A2 catalytic domain"/>
    <property type="match status" value="1"/>
</dbReference>
<reference evidence="5" key="2">
    <citation type="submission" date="2025-08" db="UniProtKB">
        <authorList>
            <consortium name="Ensembl"/>
        </authorList>
    </citation>
    <scope>IDENTIFICATION</scope>
</reference>
<dbReference type="PROSITE" id="PS51210">
    <property type="entry name" value="PLA2C"/>
    <property type="match status" value="1"/>
</dbReference>
<dbReference type="Pfam" id="PF01735">
    <property type="entry name" value="PLA2_B"/>
    <property type="match status" value="2"/>
</dbReference>
<dbReference type="GeneTree" id="ENSGT01030000234606"/>
<evidence type="ECO:0000256" key="3">
    <source>
        <dbReference type="PROSITE-ProRule" id="PRU00555"/>
    </source>
</evidence>
<evidence type="ECO:0000256" key="1">
    <source>
        <dbReference type="ARBA" id="ARBA00022801"/>
    </source>
</evidence>
<keyword evidence="2 3" id="KW-0443">Lipid metabolism</keyword>
<dbReference type="Proteomes" id="UP000314980">
    <property type="component" value="Unassembled WGS sequence"/>
</dbReference>
<feature type="domain" description="PLA2c" evidence="4">
    <location>
        <begin position="1"/>
        <end position="400"/>
    </location>
</feature>
<dbReference type="InterPro" id="IPR016035">
    <property type="entry name" value="Acyl_Trfase/lysoPLipase"/>
</dbReference>
<dbReference type="InterPro" id="IPR002642">
    <property type="entry name" value="LysoPLipase_cat_dom"/>
</dbReference>
<dbReference type="GO" id="GO:0005509">
    <property type="term" value="F:calcium ion binding"/>
    <property type="evidence" value="ECO:0007669"/>
    <property type="project" value="TreeGrafter"/>
</dbReference>
<keyword evidence="3" id="KW-0442">Lipid degradation</keyword>
<reference evidence="6" key="1">
    <citation type="submission" date="2015-09" db="EMBL/GenBank/DDBJ databases">
        <authorList>
            <person name="Sai Rama Sridatta P."/>
        </authorList>
    </citation>
    <scope>NUCLEOTIDE SEQUENCE [LARGE SCALE GENOMIC DNA]</scope>
</reference>
<evidence type="ECO:0000313" key="6">
    <source>
        <dbReference type="Proteomes" id="UP000314980"/>
    </source>
</evidence>
<dbReference type="GO" id="GO:0047498">
    <property type="term" value="F:calcium-dependent phospholipase A2 activity"/>
    <property type="evidence" value="ECO:0007669"/>
    <property type="project" value="TreeGrafter"/>
</dbReference>
<dbReference type="PANTHER" id="PTHR10728">
    <property type="entry name" value="CYTOSOLIC PHOSPHOLIPASE A2"/>
    <property type="match status" value="1"/>
</dbReference>
<dbReference type="GO" id="GO:0005544">
    <property type="term" value="F:calcium-dependent phospholipid binding"/>
    <property type="evidence" value="ECO:0007669"/>
    <property type="project" value="TreeGrafter"/>
</dbReference>
<dbReference type="Ensembl" id="ENSLCAT00010032774.1">
    <property type="protein sequence ID" value="ENSLCAP00010032048.1"/>
    <property type="gene ID" value="ENSLCAG00010015042.1"/>
</dbReference>
<dbReference type="PANTHER" id="PTHR10728:SF39">
    <property type="entry name" value="CYTOSOLIC PHOSPHOLIPASE A2 GAMMA"/>
    <property type="match status" value="1"/>
</dbReference>
<gene>
    <name evidence="5" type="primary">LOC108898488</name>
</gene>
<dbReference type="GO" id="GO:0005829">
    <property type="term" value="C:cytosol"/>
    <property type="evidence" value="ECO:0007669"/>
    <property type="project" value="TreeGrafter"/>
</dbReference>
<keyword evidence="1 3" id="KW-0378">Hydrolase</keyword>
<evidence type="ECO:0000256" key="2">
    <source>
        <dbReference type="ARBA" id="ARBA00023098"/>
    </source>
</evidence>
<dbReference type="GO" id="GO:0005654">
    <property type="term" value="C:nucleoplasm"/>
    <property type="evidence" value="ECO:0007669"/>
    <property type="project" value="TreeGrafter"/>
</dbReference>
<keyword evidence="6" id="KW-1185">Reference proteome</keyword>
<dbReference type="AlphaFoldDB" id="A0A4W6E0R0"/>
<dbReference type="SUPFAM" id="SSF52151">
    <property type="entry name" value="FabD/lysophospholipase-like"/>
    <property type="match status" value="1"/>
</dbReference>
<proteinExistence type="predicted"/>